<name>A0A3S3A8M6_9NOCA</name>
<dbReference type="SUPFAM" id="SSF140459">
    <property type="entry name" value="PE/PPE dimer-like"/>
    <property type="match status" value="1"/>
</dbReference>
<dbReference type="Proteomes" id="UP000283479">
    <property type="component" value="Unassembled WGS sequence"/>
</dbReference>
<dbReference type="RefSeq" id="WP_127954790.1">
    <property type="nucleotide sequence ID" value="NZ_RKLO01000004.1"/>
</dbReference>
<gene>
    <name evidence="2" type="ORF">EGT50_12065</name>
</gene>
<feature type="domain" description="PE" evidence="1">
    <location>
        <begin position="5"/>
        <end position="93"/>
    </location>
</feature>
<dbReference type="Pfam" id="PF00934">
    <property type="entry name" value="PE"/>
    <property type="match status" value="1"/>
</dbReference>
<sequence length="102" mass="10291">MSDHVFVDPDVLLAAAAELDALAIRLQTTMAAASPALNVAPSGSEEVSVLAASYFNRLASSFGPAATRGIEELTAAAAMLRAQAAAYSNEDHALGATLAAGM</sequence>
<dbReference type="Gene3D" id="1.10.287.850">
    <property type="entry name" value="HP0062-like domain"/>
    <property type="match status" value="1"/>
</dbReference>
<reference evidence="2 3" key="1">
    <citation type="submission" date="2018-11" db="EMBL/GenBank/DDBJ databases">
        <title>Rhodococcus spongicola sp. nov. and Rhodococcus xishaensis sp. nov. from marine sponges.</title>
        <authorList>
            <person name="Li L."/>
            <person name="Lin H.W."/>
        </authorList>
    </citation>
    <scope>NUCLEOTIDE SEQUENCE [LARGE SCALE GENOMIC DNA]</scope>
    <source>
        <strain evidence="2 3">LHW51113</strain>
    </source>
</reference>
<dbReference type="InterPro" id="IPR000084">
    <property type="entry name" value="PE-PGRS_N"/>
</dbReference>
<evidence type="ECO:0000313" key="3">
    <source>
        <dbReference type="Proteomes" id="UP000283479"/>
    </source>
</evidence>
<dbReference type="EMBL" id="RKLO01000004">
    <property type="protein sequence ID" value="RVW02136.1"/>
    <property type="molecule type" value="Genomic_DNA"/>
</dbReference>
<dbReference type="OrthoDB" id="4571215at2"/>
<protein>
    <submittedName>
        <fullName evidence="2">PE domain-containing protein</fullName>
    </submittedName>
</protein>
<proteinExistence type="predicted"/>
<evidence type="ECO:0000259" key="1">
    <source>
        <dbReference type="Pfam" id="PF00934"/>
    </source>
</evidence>
<comment type="caution">
    <text evidence="2">The sequence shown here is derived from an EMBL/GenBank/DDBJ whole genome shotgun (WGS) entry which is preliminary data.</text>
</comment>
<evidence type="ECO:0000313" key="2">
    <source>
        <dbReference type="EMBL" id="RVW02136.1"/>
    </source>
</evidence>
<keyword evidence="3" id="KW-1185">Reference proteome</keyword>
<dbReference type="InterPro" id="IPR038332">
    <property type="entry name" value="PPE_sf"/>
</dbReference>
<organism evidence="2 3">
    <name type="scientific">Rhodococcus xishaensis</name>
    <dbReference type="NCBI Taxonomy" id="2487364"/>
    <lineage>
        <taxon>Bacteria</taxon>
        <taxon>Bacillati</taxon>
        <taxon>Actinomycetota</taxon>
        <taxon>Actinomycetes</taxon>
        <taxon>Mycobacteriales</taxon>
        <taxon>Nocardiaceae</taxon>
        <taxon>Rhodococcus</taxon>
    </lineage>
</organism>
<dbReference type="AlphaFoldDB" id="A0A3S3A8M6"/>
<accession>A0A3S3A8M6</accession>